<reference evidence="3 4" key="1">
    <citation type="submission" date="2021-01" db="EMBL/GenBank/DDBJ databases">
        <title>Cercospora kikuchii MAFF 305040 whole genome shotgun sequence.</title>
        <authorList>
            <person name="Kashiwa T."/>
            <person name="Suzuki T."/>
        </authorList>
    </citation>
    <scope>NUCLEOTIDE SEQUENCE [LARGE SCALE GENOMIC DNA]</scope>
    <source>
        <strain evidence="3 4">MAFF 305040</strain>
    </source>
</reference>
<name>A0A9P3FK17_9PEZI</name>
<proteinExistence type="predicted"/>
<keyword evidence="2" id="KW-0812">Transmembrane</keyword>
<keyword evidence="2" id="KW-1133">Transmembrane helix</keyword>
<dbReference type="PANTHER" id="PTHR35041:SF6">
    <property type="entry name" value="FORMYLMETHIONINE DEFORMYLASE-LIKE PROTEIN-RELATED"/>
    <property type="match status" value="1"/>
</dbReference>
<dbReference type="EMBL" id="BOLY01000006">
    <property type="protein sequence ID" value="GIZ46349.1"/>
    <property type="molecule type" value="Genomic_DNA"/>
</dbReference>
<gene>
    <name evidence="3" type="ORF">CKM354_000947700</name>
</gene>
<feature type="transmembrane region" description="Helical" evidence="2">
    <location>
        <begin position="594"/>
        <end position="615"/>
    </location>
</feature>
<keyword evidence="2" id="KW-0472">Membrane</keyword>
<comment type="caution">
    <text evidence="3">The sequence shown here is derived from an EMBL/GenBank/DDBJ whole genome shotgun (WGS) entry which is preliminary data.</text>
</comment>
<protein>
    <submittedName>
        <fullName evidence="3">Uncharacterized protein</fullName>
    </submittedName>
</protein>
<dbReference type="PANTHER" id="PTHR35041">
    <property type="entry name" value="MEDIATOR OF RNA POLYMERASE II TRANSCRIPTION SUBUNIT 1"/>
    <property type="match status" value="1"/>
</dbReference>
<evidence type="ECO:0000256" key="2">
    <source>
        <dbReference type="SAM" id="Phobius"/>
    </source>
</evidence>
<feature type="transmembrane region" description="Helical" evidence="2">
    <location>
        <begin position="134"/>
        <end position="158"/>
    </location>
</feature>
<evidence type="ECO:0000313" key="3">
    <source>
        <dbReference type="EMBL" id="GIZ46349.1"/>
    </source>
</evidence>
<sequence>MKQSRNNGYRGTFPFHWRAPAVMVSSLLAGVALAIGHHAFYASLAGAAVSSEPIKVVGWSTTQQQINIAVGTAFAFVVKASLILACSTAYIQLLFGALNRKAFKLEVLDNWFAGLGDLWSLGCVASYWRYPLLTLVALTCWLLPIAAIISPAALSVVFDRTYPSPVRSEFVPQPAFNSLAFSDLRLSEYQPTRHILQLKGQVEEVTRIAAATAAAGSILSIAPPDTNASWAVSFDAPRLACEEIQGELRQAIKENVQLVVAIASWRSPAGNFVEKMFTYMGWTAYSNDTSPLPFKQTLRTKIWELQTTGESPYFMGVGTDMFFGLFPRQVLAEKTFGYGVNTSDIITYNGVNMTLMDWYFEDATLLRCKIVPTTYDLNFTYSGVSQDQNIQVLAARDPPAIATNTTMLQVEAPDAWPLVMSVEGFSDVELDANNITEGAKETMRLMSFSAIQQAAHSFLLGAANTLGDKRNQAKLDTSLEKKLEDSTTNVFTTVLSQSRELAALYVNQPTVSEITNTTSGLSYDQALSMMPVREQETARSFEEMVTELYFNISLSMASSNRLTYNESSPLAPQRVNVTYGLYGNVYSYATDKLWLAYGIAIGVTVLNVIIGIIAICRTGASYTGNFSTIARAARNADIGADMREDRFPGSDPLPKSMAKAHLHLYGNETSSEHKHLGSVTVTERPPSSDLDT</sequence>
<dbReference type="OrthoDB" id="5322539at2759"/>
<evidence type="ECO:0000313" key="4">
    <source>
        <dbReference type="Proteomes" id="UP000825890"/>
    </source>
</evidence>
<accession>A0A9P3FK17</accession>
<dbReference type="GeneID" id="68295052"/>
<organism evidence="3 4">
    <name type="scientific">Cercospora kikuchii</name>
    <dbReference type="NCBI Taxonomy" id="84275"/>
    <lineage>
        <taxon>Eukaryota</taxon>
        <taxon>Fungi</taxon>
        <taxon>Dikarya</taxon>
        <taxon>Ascomycota</taxon>
        <taxon>Pezizomycotina</taxon>
        <taxon>Dothideomycetes</taxon>
        <taxon>Dothideomycetidae</taxon>
        <taxon>Mycosphaerellales</taxon>
        <taxon>Mycosphaerellaceae</taxon>
        <taxon>Cercospora</taxon>
    </lineage>
</organism>
<dbReference type="Proteomes" id="UP000825890">
    <property type="component" value="Unassembled WGS sequence"/>
</dbReference>
<dbReference type="AlphaFoldDB" id="A0A9P3FK17"/>
<feature type="region of interest" description="Disordered" evidence="1">
    <location>
        <begin position="670"/>
        <end position="692"/>
    </location>
</feature>
<evidence type="ECO:0000256" key="1">
    <source>
        <dbReference type="SAM" id="MobiDB-lite"/>
    </source>
</evidence>
<feature type="transmembrane region" description="Helical" evidence="2">
    <location>
        <begin position="71"/>
        <end position="95"/>
    </location>
</feature>
<keyword evidence="4" id="KW-1185">Reference proteome</keyword>
<dbReference type="RefSeq" id="XP_044660836.1">
    <property type="nucleotide sequence ID" value="XM_044804901.1"/>
</dbReference>